<proteinExistence type="predicted"/>
<gene>
    <name evidence="1" type="ORF">AFUS01_LOCUS15008</name>
</gene>
<dbReference type="Proteomes" id="UP000708208">
    <property type="component" value="Unassembled WGS sequence"/>
</dbReference>
<evidence type="ECO:0000313" key="2">
    <source>
        <dbReference type="Proteomes" id="UP000708208"/>
    </source>
</evidence>
<sequence>MAKQRPTFETKCLQQNTYKERCVGFKR</sequence>
<keyword evidence="2" id="KW-1185">Reference proteome</keyword>
<comment type="caution">
    <text evidence="1">The sequence shown here is derived from an EMBL/GenBank/DDBJ whole genome shotgun (WGS) entry which is preliminary data.</text>
</comment>
<reference evidence="1" key="1">
    <citation type="submission" date="2021-06" db="EMBL/GenBank/DDBJ databases">
        <authorList>
            <person name="Hodson N. C."/>
            <person name="Mongue J. A."/>
            <person name="Jaron S. K."/>
        </authorList>
    </citation>
    <scope>NUCLEOTIDE SEQUENCE</scope>
</reference>
<organism evidence="1 2">
    <name type="scientific">Allacma fusca</name>
    <dbReference type="NCBI Taxonomy" id="39272"/>
    <lineage>
        <taxon>Eukaryota</taxon>
        <taxon>Metazoa</taxon>
        <taxon>Ecdysozoa</taxon>
        <taxon>Arthropoda</taxon>
        <taxon>Hexapoda</taxon>
        <taxon>Collembola</taxon>
        <taxon>Symphypleona</taxon>
        <taxon>Sminthuridae</taxon>
        <taxon>Allacma</taxon>
    </lineage>
</organism>
<protein>
    <submittedName>
        <fullName evidence="1">Uncharacterized protein</fullName>
    </submittedName>
</protein>
<accession>A0A8J2NTZ9</accession>
<name>A0A8J2NTZ9_9HEXA</name>
<dbReference type="EMBL" id="CAJVCH010130315">
    <property type="protein sequence ID" value="CAG7726078.1"/>
    <property type="molecule type" value="Genomic_DNA"/>
</dbReference>
<evidence type="ECO:0000313" key="1">
    <source>
        <dbReference type="EMBL" id="CAG7726078.1"/>
    </source>
</evidence>
<feature type="non-terminal residue" evidence="1">
    <location>
        <position position="1"/>
    </location>
</feature>
<dbReference type="AlphaFoldDB" id="A0A8J2NTZ9"/>